<evidence type="ECO:0000313" key="2">
    <source>
        <dbReference type="Proteomes" id="UP000507245"/>
    </source>
</evidence>
<gene>
    <name evidence="1" type="ORF">ORAREDHAP_LOCUS14404</name>
</gene>
<proteinExistence type="predicted"/>
<sequence>MCGIGLSFRVMQVNSEVTWITPIVNYLMAGTQPANPVEARKLRMKAARYALIENVIFKKSFSVPYLRCLIPSEVEWTLKELHEGTCGNHSGGRSLAHKAITQGYCLCLINHGYKLIEGTSFRP</sequence>
<evidence type="ECO:0000313" key="1">
    <source>
        <dbReference type="EMBL" id="CAB4299754.1"/>
    </source>
</evidence>
<dbReference type="AlphaFoldDB" id="A0A6J5WKA1"/>
<dbReference type="OrthoDB" id="1731868at2759"/>
<reference evidence="2" key="1">
    <citation type="journal article" date="2020" name="Genome Biol.">
        <title>Gamete binning: chromosome-level and haplotype-resolved genome assembly enabled by high-throughput single-cell sequencing of gamete genomes.</title>
        <authorList>
            <person name="Campoy J.A."/>
            <person name="Sun H."/>
            <person name="Goel M."/>
            <person name="Jiao W.-B."/>
            <person name="Folz-Donahue K."/>
            <person name="Wang N."/>
            <person name="Rubio M."/>
            <person name="Liu C."/>
            <person name="Kukat C."/>
            <person name="Ruiz D."/>
            <person name="Huettel B."/>
            <person name="Schneeberger K."/>
        </authorList>
    </citation>
    <scope>NUCLEOTIDE SEQUENCE [LARGE SCALE GENOMIC DNA]</scope>
    <source>
        <strain evidence="2">cv. Rojo Pasion</strain>
    </source>
</reference>
<protein>
    <recommendedName>
        <fullName evidence="3">Integrase zinc-binding domain-containing protein</fullName>
    </recommendedName>
</protein>
<organism evidence="1 2">
    <name type="scientific">Prunus armeniaca</name>
    <name type="common">Apricot</name>
    <name type="synonym">Armeniaca vulgaris</name>
    <dbReference type="NCBI Taxonomy" id="36596"/>
    <lineage>
        <taxon>Eukaryota</taxon>
        <taxon>Viridiplantae</taxon>
        <taxon>Streptophyta</taxon>
        <taxon>Embryophyta</taxon>
        <taxon>Tracheophyta</taxon>
        <taxon>Spermatophyta</taxon>
        <taxon>Magnoliopsida</taxon>
        <taxon>eudicotyledons</taxon>
        <taxon>Gunneridae</taxon>
        <taxon>Pentapetalae</taxon>
        <taxon>rosids</taxon>
        <taxon>fabids</taxon>
        <taxon>Rosales</taxon>
        <taxon>Rosaceae</taxon>
        <taxon>Amygdaloideae</taxon>
        <taxon>Amygdaleae</taxon>
        <taxon>Prunus</taxon>
    </lineage>
</organism>
<dbReference type="Proteomes" id="UP000507245">
    <property type="component" value="Unassembled WGS sequence"/>
</dbReference>
<dbReference type="PANTHER" id="PTHR48475">
    <property type="entry name" value="RIBONUCLEASE H"/>
    <property type="match status" value="1"/>
</dbReference>
<dbReference type="EMBL" id="CAEKKB010000002">
    <property type="protein sequence ID" value="CAB4299754.1"/>
    <property type="molecule type" value="Genomic_DNA"/>
</dbReference>
<keyword evidence="2" id="KW-1185">Reference proteome</keyword>
<name>A0A6J5WKA1_PRUAR</name>
<evidence type="ECO:0008006" key="3">
    <source>
        <dbReference type="Google" id="ProtNLM"/>
    </source>
</evidence>
<dbReference type="PANTHER" id="PTHR48475:SF2">
    <property type="entry name" value="RIBONUCLEASE H"/>
    <property type="match status" value="1"/>
</dbReference>
<accession>A0A6J5WKA1</accession>